<proteinExistence type="predicted"/>
<reference evidence="1" key="1">
    <citation type="submission" date="2025-08" db="UniProtKB">
        <authorList>
            <consortium name="RefSeq"/>
        </authorList>
    </citation>
    <scope>IDENTIFICATION</scope>
    <source>
        <tissue evidence="1">Muscle</tissue>
    </source>
</reference>
<name>A0A9R0AZM7_CYPCA</name>
<gene>
    <name evidence="1" type="primary">rbpms</name>
</gene>
<organism evidence="1">
    <name type="scientific">Cyprinus carpio</name>
    <name type="common">Common carp</name>
    <dbReference type="NCBI Taxonomy" id="7962"/>
    <lineage>
        <taxon>Eukaryota</taxon>
        <taxon>Metazoa</taxon>
        <taxon>Chordata</taxon>
        <taxon>Craniata</taxon>
        <taxon>Vertebrata</taxon>
        <taxon>Euteleostomi</taxon>
        <taxon>Actinopterygii</taxon>
        <taxon>Neopterygii</taxon>
        <taxon>Teleostei</taxon>
        <taxon>Ostariophysi</taxon>
        <taxon>Cypriniformes</taxon>
        <taxon>Cyprinidae</taxon>
        <taxon>Cyprininae</taxon>
        <taxon>Cyprinus</taxon>
    </lineage>
</organism>
<accession>A0A9R0AZM7</accession>
<dbReference type="Proteomes" id="UP001155660">
    <property type="component" value="Chromosome A7"/>
</dbReference>
<dbReference type="CTD" id="11030"/>
<dbReference type="AlphaFoldDB" id="A0A9R0AZM7"/>
<evidence type="ECO:0000313" key="1">
    <source>
        <dbReference type="RefSeq" id="XP_042617244.1"/>
    </source>
</evidence>
<sequence>MFNVSMKTKTSFPVNGPRARRLYDAPSVRARDLTAGARQKTDVRELMSLILYFCPRMNNTSENEPNSPEEESFLMSGLCLSVVCRWRALPVIQAFSGLQRILNQIYL</sequence>
<dbReference type="GeneID" id="109067855"/>
<dbReference type="RefSeq" id="XP_042617244.1">
    <property type="nucleotide sequence ID" value="XM_042761310.1"/>
</dbReference>
<protein>
    <submittedName>
        <fullName evidence="1">Uncharacterized protein rbpms isoform X1</fullName>
    </submittedName>
</protein>